<dbReference type="AlphaFoldDB" id="A0A1M7M9V7"/>
<organism evidence="8 9">
    <name type="scientific">Roseibium suaedae</name>
    <dbReference type="NCBI Taxonomy" id="735517"/>
    <lineage>
        <taxon>Bacteria</taxon>
        <taxon>Pseudomonadati</taxon>
        <taxon>Pseudomonadota</taxon>
        <taxon>Alphaproteobacteria</taxon>
        <taxon>Hyphomicrobiales</taxon>
        <taxon>Stappiaceae</taxon>
        <taxon>Roseibium</taxon>
    </lineage>
</organism>
<feature type="binding site" evidence="6">
    <location>
        <position position="32"/>
    </location>
    <ligand>
        <name>molybdate</name>
        <dbReference type="ChEBI" id="CHEBI:36264"/>
    </ligand>
</feature>
<dbReference type="GO" id="GO:0015689">
    <property type="term" value="P:molybdate ion transport"/>
    <property type="evidence" value="ECO:0007669"/>
    <property type="project" value="InterPro"/>
</dbReference>
<feature type="binding site" evidence="6">
    <location>
        <position position="59"/>
    </location>
    <ligand>
        <name>molybdate</name>
        <dbReference type="ChEBI" id="CHEBI:36264"/>
    </ligand>
</feature>
<dbReference type="EMBL" id="FRBW01000004">
    <property type="protein sequence ID" value="SHM87506.1"/>
    <property type="molecule type" value="Genomic_DNA"/>
</dbReference>
<dbReference type="FunFam" id="3.40.190.10:FF:000035">
    <property type="entry name" value="Molybdate ABC transporter substrate-binding protein"/>
    <property type="match status" value="1"/>
</dbReference>
<keyword evidence="9" id="KW-1185">Reference proteome</keyword>
<feature type="binding site" evidence="6">
    <location>
        <position position="169"/>
    </location>
    <ligand>
        <name>molybdate</name>
        <dbReference type="ChEBI" id="CHEBI:36264"/>
    </ligand>
</feature>
<keyword evidence="2 6" id="KW-0500">Molybdenum</keyword>
<dbReference type="Proteomes" id="UP000186002">
    <property type="component" value="Unassembled WGS sequence"/>
</dbReference>
<dbReference type="RefSeq" id="WP_073014465.1">
    <property type="nucleotide sequence ID" value="NZ_FRBW01000004.1"/>
</dbReference>
<dbReference type="GO" id="GO:0030288">
    <property type="term" value="C:outer membrane-bounded periplasmic space"/>
    <property type="evidence" value="ECO:0007669"/>
    <property type="project" value="TreeGrafter"/>
</dbReference>
<dbReference type="Pfam" id="PF13531">
    <property type="entry name" value="SBP_bac_11"/>
    <property type="match status" value="1"/>
</dbReference>
<name>A0A1M7M9V7_9HYPH</name>
<evidence type="ECO:0000256" key="3">
    <source>
        <dbReference type="ARBA" id="ARBA00022723"/>
    </source>
</evidence>
<protein>
    <submittedName>
        <fullName evidence="8">Molybdate transport system substrate-binding protein</fullName>
    </submittedName>
</protein>
<sequence length="250" mass="26110">MFRKFLLSVSLSLSLASPALAADKVTVFAAASLTDALSAIGKDFQAETGKEAVFSFAGSGTLARQVEAKAPADLFISADEAWMAYTVEKEAVDPATVRVIAENELVLVGPKGAEKLELTAEAITGRLGDGRLAIADPETVPAGRYGKQSLESTGLWDTVSGKLAPMENVRVALASVARGDTPLGIVYSSDAFVEADVDVLAVFPRESHTPIRYPAALTVGASEGSAAFLEYLSGNAARKRLEEAGFTPAN</sequence>
<comment type="subunit">
    <text evidence="5">The complex is composed of two ATP-binding proteins (ModC), two transmembrane proteins (ModB) and a solute-binding protein (ModA).</text>
</comment>
<proteinExistence type="inferred from homology"/>
<evidence type="ECO:0000256" key="1">
    <source>
        <dbReference type="ARBA" id="ARBA00009175"/>
    </source>
</evidence>
<evidence type="ECO:0000256" key="7">
    <source>
        <dbReference type="SAM" id="SignalP"/>
    </source>
</evidence>
<dbReference type="OrthoDB" id="9785015at2"/>
<evidence type="ECO:0000256" key="4">
    <source>
        <dbReference type="ARBA" id="ARBA00022729"/>
    </source>
</evidence>
<evidence type="ECO:0000256" key="6">
    <source>
        <dbReference type="PIRSR" id="PIRSR004846-1"/>
    </source>
</evidence>
<keyword evidence="4 7" id="KW-0732">Signal</keyword>
<reference evidence="8 9" key="1">
    <citation type="submission" date="2016-11" db="EMBL/GenBank/DDBJ databases">
        <authorList>
            <person name="Jaros S."/>
            <person name="Januszkiewicz K."/>
            <person name="Wedrychowicz H."/>
        </authorList>
    </citation>
    <scope>NUCLEOTIDE SEQUENCE [LARGE SCALE GENOMIC DNA]</scope>
    <source>
        <strain evidence="8 9">DSM 22153</strain>
    </source>
</reference>
<dbReference type="NCBIfam" id="NF007958">
    <property type="entry name" value="PRK10677.1"/>
    <property type="match status" value="1"/>
</dbReference>
<dbReference type="SUPFAM" id="SSF53850">
    <property type="entry name" value="Periplasmic binding protein-like II"/>
    <property type="match status" value="1"/>
</dbReference>
<gene>
    <name evidence="8" type="ORF">SAMN05444272_3318</name>
</gene>
<dbReference type="GO" id="GO:0030973">
    <property type="term" value="F:molybdate ion binding"/>
    <property type="evidence" value="ECO:0007669"/>
    <property type="project" value="TreeGrafter"/>
</dbReference>
<dbReference type="Gene3D" id="3.40.190.10">
    <property type="entry name" value="Periplasmic binding protein-like II"/>
    <property type="match status" value="2"/>
</dbReference>
<dbReference type="STRING" id="735517.SAMN05444272_3318"/>
<keyword evidence="3 6" id="KW-0479">Metal-binding</keyword>
<dbReference type="InterPro" id="IPR050682">
    <property type="entry name" value="ModA/WtpA"/>
</dbReference>
<feature type="signal peptide" evidence="7">
    <location>
        <begin position="1"/>
        <end position="21"/>
    </location>
</feature>
<evidence type="ECO:0000313" key="9">
    <source>
        <dbReference type="Proteomes" id="UP000186002"/>
    </source>
</evidence>
<dbReference type="InterPro" id="IPR005950">
    <property type="entry name" value="ModA"/>
</dbReference>
<comment type="similarity">
    <text evidence="1">Belongs to the bacterial solute-binding protein ModA family.</text>
</comment>
<dbReference type="NCBIfam" id="TIGR01256">
    <property type="entry name" value="modA"/>
    <property type="match status" value="1"/>
</dbReference>
<evidence type="ECO:0000313" key="8">
    <source>
        <dbReference type="EMBL" id="SHM87506.1"/>
    </source>
</evidence>
<dbReference type="PIRSF" id="PIRSF004846">
    <property type="entry name" value="ModA"/>
    <property type="match status" value="1"/>
</dbReference>
<dbReference type="GO" id="GO:1901359">
    <property type="term" value="F:tungstate binding"/>
    <property type="evidence" value="ECO:0007669"/>
    <property type="project" value="UniProtKB-ARBA"/>
</dbReference>
<dbReference type="PANTHER" id="PTHR30632">
    <property type="entry name" value="MOLYBDATE-BINDING PERIPLASMIC PROTEIN"/>
    <property type="match status" value="1"/>
</dbReference>
<evidence type="ECO:0000256" key="5">
    <source>
        <dbReference type="ARBA" id="ARBA00062515"/>
    </source>
</evidence>
<feature type="binding site" evidence="6">
    <location>
        <position position="142"/>
    </location>
    <ligand>
        <name>molybdate</name>
        <dbReference type="ChEBI" id="CHEBI:36264"/>
    </ligand>
</feature>
<feature type="chain" id="PRO_5013178539" evidence="7">
    <location>
        <begin position="22"/>
        <end position="250"/>
    </location>
</feature>
<evidence type="ECO:0000256" key="2">
    <source>
        <dbReference type="ARBA" id="ARBA00022505"/>
    </source>
</evidence>
<dbReference type="PANTHER" id="PTHR30632:SF17">
    <property type="entry name" value="MOLYBDATE-BINDING PROTEIN MODA"/>
    <property type="match status" value="1"/>
</dbReference>
<feature type="binding site" evidence="6">
    <location>
        <position position="187"/>
    </location>
    <ligand>
        <name>molybdate</name>
        <dbReference type="ChEBI" id="CHEBI:36264"/>
    </ligand>
</feature>
<dbReference type="GO" id="GO:0046872">
    <property type="term" value="F:metal ion binding"/>
    <property type="evidence" value="ECO:0007669"/>
    <property type="project" value="UniProtKB-KW"/>
</dbReference>
<accession>A0A1M7M9V7</accession>